<feature type="transmembrane region" description="Helical" evidence="1">
    <location>
        <begin position="12"/>
        <end position="32"/>
    </location>
</feature>
<accession>A0A453LZ07</accession>
<dbReference type="EnsemblPlants" id="AET5Gv20970700.20">
    <property type="protein sequence ID" value="AET5Gv20970700.20"/>
    <property type="gene ID" value="AET5Gv20970700"/>
</dbReference>
<reference evidence="2" key="3">
    <citation type="journal article" date="2017" name="Nature">
        <title>Genome sequence of the progenitor of the wheat D genome Aegilops tauschii.</title>
        <authorList>
            <person name="Luo M.C."/>
            <person name="Gu Y.Q."/>
            <person name="Puiu D."/>
            <person name="Wang H."/>
            <person name="Twardziok S.O."/>
            <person name="Deal K.R."/>
            <person name="Huo N."/>
            <person name="Zhu T."/>
            <person name="Wang L."/>
            <person name="Wang Y."/>
            <person name="McGuire P.E."/>
            <person name="Liu S."/>
            <person name="Long H."/>
            <person name="Ramasamy R.K."/>
            <person name="Rodriguez J.C."/>
            <person name="Van S.L."/>
            <person name="Yuan L."/>
            <person name="Wang Z."/>
            <person name="Xia Z."/>
            <person name="Xiao L."/>
            <person name="Anderson O.D."/>
            <person name="Ouyang S."/>
            <person name="Liang Y."/>
            <person name="Zimin A.V."/>
            <person name="Pertea G."/>
            <person name="Qi P."/>
            <person name="Bennetzen J.L."/>
            <person name="Dai X."/>
            <person name="Dawson M.W."/>
            <person name="Muller H.G."/>
            <person name="Kugler K."/>
            <person name="Rivarola-Duarte L."/>
            <person name="Spannagl M."/>
            <person name="Mayer K.F.X."/>
            <person name="Lu F.H."/>
            <person name="Bevan M.W."/>
            <person name="Leroy P."/>
            <person name="Li P."/>
            <person name="You F.M."/>
            <person name="Sun Q."/>
            <person name="Liu Z."/>
            <person name="Lyons E."/>
            <person name="Wicker T."/>
            <person name="Salzberg S.L."/>
            <person name="Devos K.M."/>
            <person name="Dvorak J."/>
        </authorList>
    </citation>
    <scope>NUCLEOTIDE SEQUENCE [LARGE SCALE GENOMIC DNA]</scope>
    <source>
        <strain evidence="2">cv. AL8/78</strain>
    </source>
</reference>
<keyword evidence="3" id="KW-1185">Reference proteome</keyword>
<name>A0A453LZ07_AEGTS</name>
<keyword evidence="1" id="KW-0472">Membrane</keyword>
<reference evidence="3" key="1">
    <citation type="journal article" date="2014" name="Science">
        <title>Ancient hybridizations among the ancestral genomes of bread wheat.</title>
        <authorList>
            <consortium name="International Wheat Genome Sequencing Consortium,"/>
            <person name="Marcussen T."/>
            <person name="Sandve S.R."/>
            <person name="Heier L."/>
            <person name="Spannagl M."/>
            <person name="Pfeifer M."/>
            <person name="Jakobsen K.S."/>
            <person name="Wulff B.B."/>
            <person name="Steuernagel B."/>
            <person name="Mayer K.F."/>
            <person name="Olsen O.A."/>
        </authorList>
    </citation>
    <scope>NUCLEOTIDE SEQUENCE [LARGE SCALE GENOMIC DNA]</scope>
    <source>
        <strain evidence="3">cv. AL8/78</strain>
    </source>
</reference>
<reference evidence="3" key="2">
    <citation type="journal article" date="2017" name="Nat. Plants">
        <title>The Aegilops tauschii genome reveals multiple impacts of transposons.</title>
        <authorList>
            <person name="Zhao G."/>
            <person name="Zou C."/>
            <person name="Li K."/>
            <person name="Wang K."/>
            <person name="Li T."/>
            <person name="Gao L."/>
            <person name="Zhang X."/>
            <person name="Wang H."/>
            <person name="Yang Z."/>
            <person name="Liu X."/>
            <person name="Jiang W."/>
            <person name="Mao L."/>
            <person name="Kong X."/>
            <person name="Jiao Y."/>
            <person name="Jia J."/>
        </authorList>
    </citation>
    <scope>NUCLEOTIDE SEQUENCE [LARGE SCALE GENOMIC DNA]</scope>
    <source>
        <strain evidence="3">cv. AL8/78</strain>
    </source>
</reference>
<protein>
    <submittedName>
        <fullName evidence="2">Uncharacterized protein</fullName>
    </submittedName>
</protein>
<keyword evidence="1" id="KW-1133">Transmembrane helix</keyword>
<evidence type="ECO:0000256" key="1">
    <source>
        <dbReference type="SAM" id="Phobius"/>
    </source>
</evidence>
<dbReference type="AlphaFoldDB" id="A0A453LZ07"/>
<dbReference type="Proteomes" id="UP000015105">
    <property type="component" value="Chromosome 5D"/>
</dbReference>
<dbReference type="Gramene" id="AET5Gv20970700.20">
    <property type="protein sequence ID" value="AET5Gv20970700.20"/>
    <property type="gene ID" value="AET5Gv20970700"/>
</dbReference>
<keyword evidence="1" id="KW-0812">Transmembrane</keyword>
<organism evidence="2 3">
    <name type="scientific">Aegilops tauschii subsp. strangulata</name>
    <name type="common">Goatgrass</name>
    <dbReference type="NCBI Taxonomy" id="200361"/>
    <lineage>
        <taxon>Eukaryota</taxon>
        <taxon>Viridiplantae</taxon>
        <taxon>Streptophyta</taxon>
        <taxon>Embryophyta</taxon>
        <taxon>Tracheophyta</taxon>
        <taxon>Spermatophyta</taxon>
        <taxon>Magnoliopsida</taxon>
        <taxon>Liliopsida</taxon>
        <taxon>Poales</taxon>
        <taxon>Poaceae</taxon>
        <taxon>BOP clade</taxon>
        <taxon>Pooideae</taxon>
        <taxon>Triticodae</taxon>
        <taxon>Triticeae</taxon>
        <taxon>Triticinae</taxon>
        <taxon>Aegilops</taxon>
    </lineage>
</organism>
<reference evidence="2" key="4">
    <citation type="submission" date="2019-03" db="UniProtKB">
        <authorList>
            <consortium name="EnsemblPlants"/>
        </authorList>
    </citation>
    <scope>IDENTIFICATION</scope>
</reference>
<reference evidence="2" key="5">
    <citation type="journal article" date="2021" name="G3 (Bethesda)">
        <title>Aegilops tauschii genome assembly Aet v5.0 features greater sequence contiguity and improved annotation.</title>
        <authorList>
            <person name="Wang L."/>
            <person name="Zhu T."/>
            <person name="Rodriguez J.C."/>
            <person name="Deal K.R."/>
            <person name="Dubcovsky J."/>
            <person name="McGuire P.E."/>
            <person name="Lux T."/>
            <person name="Spannagl M."/>
            <person name="Mayer K.F.X."/>
            <person name="Baldrich P."/>
            <person name="Meyers B.C."/>
            <person name="Huo N."/>
            <person name="Gu Y.Q."/>
            <person name="Zhou H."/>
            <person name="Devos K.M."/>
            <person name="Bennetzen J.L."/>
            <person name="Unver T."/>
            <person name="Budak H."/>
            <person name="Gulick P.J."/>
            <person name="Galiba G."/>
            <person name="Kalapos B."/>
            <person name="Nelson D.R."/>
            <person name="Li P."/>
            <person name="You F.M."/>
            <person name="Luo M.C."/>
            <person name="Dvorak J."/>
        </authorList>
    </citation>
    <scope>NUCLEOTIDE SEQUENCE [LARGE SCALE GENOMIC DNA]</scope>
    <source>
        <strain evidence="2">cv. AL8/78</strain>
    </source>
</reference>
<sequence>MLLSAASNSLFILAFNLYSDVIVFLGICSLSAQKYFRRGTRLNWPEGAVTRESIRAVRKLHRLKQITLPYERPSQAVHLTFQSQGSCVGFCRY</sequence>
<evidence type="ECO:0000313" key="3">
    <source>
        <dbReference type="Proteomes" id="UP000015105"/>
    </source>
</evidence>
<proteinExistence type="predicted"/>
<evidence type="ECO:0000313" key="2">
    <source>
        <dbReference type="EnsemblPlants" id="AET5Gv20970700.20"/>
    </source>
</evidence>